<dbReference type="EMBL" id="JACYXZ010000002">
    <property type="protein sequence ID" value="MBD8869354.1"/>
    <property type="molecule type" value="Genomic_DNA"/>
</dbReference>
<accession>A0A927Q1D5</accession>
<comment type="caution">
    <text evidence="2">The sequence shown here is derived from an EMBL/GenBank/DDBJ whole genome shotgun (WGS) entry which is preliminary data.</text>
</comment>
<protein>
    <recommendedName>
        <fullName evidence="4">Sulfotransferase family protein</fullName>
    </recommendedName>
</protein>
<dbReference type="InterPro" id="IPR027417">
    <property type="entry name" value="P-loop_NTPase"/>
</dbReference>
<proteinExistence type="predicted"/>
<sequence>MYDDHLLPPGARLLHIGPPKTGTTFLQSALAQLRDEVAQHGVLYPGEGWRSKTAVREAVGRPARGLTARVDARRAEQAAAEDATDGDDGDDGDGSADPFSWAELAAEVRAAGDVRVCVSNETFAVADDEQAARTVRDLGDEDVHVVMVARPLGRLLPSQWQQRVRKQQGMVSFDDWLRIVLHGSEEEAHHRHFWHQHDLDGMIRRWSAAAPGRVSVIVSREGDRSYLPRLFEGMLGLPEGMLDRATPQANFSLSLSEAELVRSLDEVAERRGWDPEFYYGGLKRQVLRFIRRHKRGPDDRPLVLPAWVTERVAELDAERQAVLESSGVRVIGDPASLCEPARTIPDDEAARPVLIPADLAARLTGFAVHRVLSDVPAETEPPAAPVRTALEQASTLDLAAALARRARRGRR</sequence>
<evidence type="ECO:0000313" key="2">
    <source>
        <dbReference type="EMBL" id="MBD8869354.1"/>
    </source>
</evidence>
<dbReference type="Proteomes" id="UP000616839">
    <property type="component" value="Unassembled WGS sequence"/>
</dbReference>
<organism evidence="2 3">
    <name type="scientific">Nocardioides donggukensis</name>
    <dbReference type="NCBI Taxonomy" id="2774019"/>
    <lineage>
        <taxon>Bacteria</taxon>
        <taxon>Bacillati</taxon>
        <taxon>Actinomycetota</taxon>
        <taxon>Actinomycetes</taxon>
        <taxon>Propionibacteriales</taxon>
        <taxon>Nocardioidaceae</taxon>
        <taxon>Nocardioides</taxon>
    </lineage>
</organism>
<evidence type="ECO:0008006" key="4">
    <source>
        <dbReference type="Google" id="ProtNLM"/>
    </source>
</evidence>
<evidence type="ECO:0000256" key="1">
    <source>
        <dbReference type="SAM" id="MobiDB-lite"/>
    </source>
</evidence>
<feature type="region of interest" description="Disordered" evidence="1">
    <location>
        <begin position="67"/>
        <end position="98"/>
    </location>
</feature>
<feature type="compositionally biased region" description="Acidic residues" evidence="1">
    <location>
        <begin position="82"/>
        <end position="94"/>
    </location>
</feature>
<keyword evidence="3" id="KW-1185">Reference proteome</keyword>
<reference evidence="2" key="1">
    <citation type="submission" date="2020-09" db="EMBL/GenBank/DDBJ databases">
        <title>Nocardioides sp. strain MJB4 16S ribosomal RNA gene Genome sequencing and assembly.</title>
        <authorList>
            <person name="Kim I."/>
        </authorList>
    </citation>
    <scope>NUCLEOTIDE SEQUENCE</scope>
    <source>
        <strain evidence="2">MJB4</strain>
    </source>
</reference>
<dbReference type="Gene3D" id="3.40.50.300">
    <property type="entry name" value="P-loop containing nucleotide triphosphate hydrolases"/>
    <property type="match status" value="1"/>
</dbReference>
<gene>
    <name evidence="2" type="ORF">IE331_06945</name>
</gene>
<name>A0A927Q1D5_9ACTN</name>
<evidence type="ECO:0000313" key="3">
    <source>
        <dbReference type="Proteomes" id="UP000616839"/>
    </source>
</evidence>
<dbReference type="SUPFAM" id="SSF52540">
    <property type="entry name" value="P-loop containing nucleoside triphosphate hydrolases"/>
    <property type="match status" value="1"/>
</dbReference>
<dbReference type="AlphaFoldDB" id="A0A927Q1D5"/>
<dbReference type="RefSeq" id="WP_192141994.1">
    <property type="nucleotide sequence ID" value="NZ_JACYXZ010000002.1"/>
</dbReference>